<feature type="region of interest" description="Disordered" evidence="2">
    <location>
        <begin position="434"/>
        <end position="466"/>
    </location>
</feature>
<protein>
    <submittedName>
        <fullName evidence="3">Uncharacterized protein</fullName>
    </submittedName>
</protein>
<feature type="coiled-coil region" evidence="1">
    <location>
        <begin position="158"/>
        <end position="185"/>
    </location>
</feature>
<name>F8NGG7_SERL9</name>
<feature type="compositionally biased region" description="Low complexity" evidence="2">
    <location>
        <begin position="234"/>
        <end position="261"/>
    </location>
</feature>
<feature type="compositionally biased region" description="Polar residues" evidence="2">
    <location>
        <begin position="445"/>
        <end position="466"/>
    </location>
</feature>
<feature type="compositionally biased region" description="Polar residues" evidence="2">
    <location>
        <begin position="220"/>
        <end position="231"/>
    </location>
</feature>
<dbReference type="RefSeq" id="XP_007313596.1">
    <property type="nucleotide sequence ID" value="XM_007313534.1"/>
</dbReference>
<evidence type="ECO:0000313" key="3">
    <source>
        <dbReference type="EMBL" id="EGO29354.1"/>
    </source>
</evidence>
<feature type="compositionally biased region" description="Low complexity" evidence="2">
    <location>
        <begin position="434"/>
        <end position="444"/>
    </location>
</feature>
<organism>
    <name type="scientific">Serpula lacrymans var. lacrymans (strain S7.9)</name>
    <name type="common">Dry rot fungus</name>
    <dbReference type="NCBI Taxonomy" id="578457"/>
    <lineage>
        <taxon>Eukaryota</taxon>
        <taxon>Fungi</taxon>
        <taxon>Dikarya</taxon>
        <taxon>Basidiomycota</taxon>
        <taxon>Agaricomycotina</taxon>
        <taxon>Agaricomycetes</taxon>
        <taxon>Agaricomycetidae</taxon>
        <taxon>Boletales</taxon>
        <taxon>Coniophorineae</taxon>
        <taxon>Serpulaceae</taxon>
        <taxon>Serpula</taxon>
    </lineage>
</organism>
<dbReference type="EMBL" id="GL945429">
    <property type="protein sequence ID" value="EGO29354.1"/>
    <property type="molecule type" value="Genomic_DNA"/>
</dbReference>
<dbReference type="GeneID" id="18814172"/>
<dbReference type="Proteomes" id="UP000008064">
    <property type="component" value="Unassembled WGS sequence"/>
</dbReference>
<proteinExistence type="predicted"/>
<evidence type="ECO:0000256" key="2">
    <source>
        <dbReference type="SAM" id="MobiDB-lite"/>
    </source>
</evidence>
<feature type="compositionally biased region" description="Basic and acidic residues" evidence="2">
    <location>
        <begin position="278"/>
        <end position="289"/>
    </location>
</feature>
<keyword evidence="1" id="KW-0175">Coiled coil</keyword>
<dbReference type="HOGENOM" id="CLU_021799_0_0_1"/>
<feature type="compositionally biased region" description="Polar residues" evidence="2">
    <location>
        <begin position="292"/>
        <end position="304"/>
    </location>
</feature>
<dbReference type="OrthoDB" id="3204900at2759"/>
<dbReference type="AlphaFoldDB" id="F8NGG7"/>
<feature type="region of interest" description="Disordered" evidence="2">
    <location>
        <begin position="482"/>
        <end position="518"/>
    </location>
</feature>
<feature type="compositionally biased region" description="Low complexity" evidence="2">
    <location>
        <begin position="107"/>
        <end position="117"/>
    </location>
</feature>
<feature type="compositionally biased region" description="Polar residues" evidence="2">
    <location>
        <begin position="55"/>
        <end position="73"/>
    </location>
</feature>
<accession>F8NGG7</accession>
<gene>
    <name evidence="3" type="ORF">SERLADRAFT_433346</name>
</gene>
<feature type="region of interest" description="Disordered" evidence="2">
    <location>
        <begin position="209"/>
        <end position="331"/>
    </location>
</feature>
<reference evidence="3" key="1">
    <citation type="submission" date="2011-04" db="EMBL/GenBank/DDBJ databases">
        <title>Evolution of plant cell wall degrading machinery underlies the functional diversity of forest fungi.</title>
        <authorList>
            <consortium name="US DOE Joint Genome Institute (JGI-PGF)"/>
            <person name="Eastwood D.C."/>
            <person name="Floudas D."/>
            <person name="Binder M."/>
            <person name="Majcherczyk A."/>
            <person name="Schneider P."/>
            <person name="Aerts A."/>
            <person name="Asiegbu F.O."/>
            <person name="Baker S.E."/>
            <person name="Barry K."/>
            <person name="Bendiksby M."/>
            <person name="Blumentritt M."/>
            <person name="Coutinho P.M."/>
            <person name="Cullen D."/>
            <person name="Cullen D."/>
            <person name="Gathman A."/>
            <person name="Goodell B."/>
            <person name="Henrissat B."/>
            <person name="Ihrmark K."/>
            <person name="Kauserud H."/>
            <person name="Kohler A."/>
            <person name="LaButti K."/>
            <person name="Lapidus A."/>
            <person name="Lavin J.L."/>
            <person name="Lee Y.-H."/>
            <person name="Lindquist E."/>
            <person name="Lilly W."/>
            <person name="Lucas S."/>
            <person name="Morin E."/>
            <person name="Murat C."/>
            <person name="Oguiza J.A."/>
            <person name="Park J."/>
            <person name="Pisabarro A.G."/>
            <person name="Riley R."/>
            <person name="Rosling A."/>
            <person name="Salamov A."/>
            <person name="Schmidt O."/>
            <person name="Schmutz J."/>
            <person name="Skrede I."/>
            <person name="Stenlid J."/>
            <person name="Wiebenga A."/>
            <person name="Xie X."/>
            <person name="Kues U."/>
            <person name="Hibbett D.S."/>
            <person name="Hoffmeister D."/>
            <person name="Hogberg N."/>
            <person name="Martin F."/>
            <person name="Grigoriev I.V."/>
            <person name="Watkinson S.C."/>
        </authorList>
    </citation>
    <scope>NUCLEOTIDE SEQUENCE</scope>
    <source>
        <strain evidence="3">S7.9</strain>
    </source>
</reference>
<dbReference type="KEGG" id="sla:SERLADRAFT_433346"/>
<feature type="region of interest" description="Disordered" evidence="2">
    <location>
        <begin position="15"/>
        <end position="145"/>
    </location>
</feature>
<evidence type="ECO:0000256" key="1">
    <source>
        <dbReference type="SAM" id="Coils"/>
    </source>
</evidence>
<sequence>MSLSLPATPVNDFASLKTSHRHSLNPGSAPRPLHLVDANVPAHSPGPATAPLSHSFGSPLTSPRNSLSYSERNSVVKPTRHPSRRQSSISYFASHDDGRQSSRHSSRSLSVKSNRGSTEGVPVADRRSVGSEEFGASEPRARPPLTLTEKHADLLQFIAQKESKCLELRSQLAVHETELLNLKRQWERIVNRGFDRVNGLNDYSSMSSFNSPTAAGGQGASPSPSISNTRTGHAARQSNSSVSTSTTTASSTRFSQSSASSLGEDVSPVVVIPENDPEPCHDASQEGHHSRTSGARTSIDMQRSTKVHRRKSRDCSQYAGDLSSSPTSSSTAIDVMVSPSNESPASPYIETDAAAQRKHVRRQDSAFPPPSSIPGLASLSVVGGSVPPVSTWVGSVGKKWEELQKGTSFAKSQKRASVLFSDVSQSIAFALASPNSASPSQQSPGLSSVASLSLPQTPSRFSTSTVSLLDDDEDTIHGSVALGSVMTPDSTAKLAPPRLTPSPAPLSASTSDDDEWNW</sequence>